<dbReference type="SUPFAM" id="SSF53474">
    <property type="entry name" value="alpha/beta-Hydrolases"/>
    <property type="match status" value="1"/>
</dbReference>
<keyword evidence="4" id="KW-1185">Reference proteome</keyword>
<dbReference type="Proteomes" id="UP001642406">
    <property type="component" value="Unassembled WGS sequence"/>
</dbReference>
<dbReference type="EMBL" id="CAWUHC010000114">
    <property type="protein sequence ID" value="CAK7233352.1"/>
    <property type="molecule type" value="Genomic_DNA"/>
</dbReference>
<accession>A0ABP0CML8</accession>
<name>A0ABP0CML8_9PEZI</name>
<dbReference type="PANTHER" id="PTHR48081:SF31">
    <property type="entry name" value="STERYL ACETYL HYDROLASE MUG81-RELATED"/>
    <property type="match status" value="1"/>
</dbReference>
<evidence type="ECO:0000313" key="4">
    <source>
        <dbReference type="Proteomes" id="UP001642406"/>
    </source>
</evidence>
<dbReference type="InterPro" id="IPR029058">
    <property type="entry name" value="AB_hydrolase_fold"/>
</dbReference>
<evidence type="ECO:0000256" key="1">
    <source>
        <dbReference type="ARBA" id="ARBA00022801"/>
    </source>
</evidence>
<comment type="caution">
    <text evidence="3">The sequence shown here is derived from an EMBL/GenBank/DDBJ whole genome shotgun (WGS) entry which is preliminary data.</text>
</comment>
<dbReference type="Gene3D" id="3.40.50.1820">
    <property type="entry name" value="alpha/beta hydrolase"/>
    <property type="match status" value="1"/>
</dbReference>
<dbReference type="PANTHER" id="PTHR48081">
    <property type="entry name" value="AB HYDROLASE SUPERFAMILY PROTEIN C4A8.06C"/>
    <property type="match status" value="1"/>
</dbReference>
<sequence length="292" mass="32236">MKGMRSKSTARGETATLPSLETEVKLLPDGESSILWIGNRKKAAKYVLFFHGGGYVVPLLPGHMEWCWRVFVAPYIGTQNEVAVAVLDYTLCPEAQHPTQLNQAIAALDYLISSGIRPDQILIGGDSAGGNLTAHLLSHLGHPDANVSPPLKLSQPLLGAFLVSPWMSQDVSQRSVTENTIDMLTAKNGRDASRNFYGDKYRHVNMLDNKSSAFDGMTSVVSNVYVTAGQQEALRDQAVLFVDILRRRNPSLEIRFEIAEKEAHDFILLEGEDKQTGDAMERMKAWASDLIH</sequence>
<evidence type="ECO:0000259" key="2">
    <source>
        <dbReference type="Pfam" id="PF07859"/>
    </source>
</evidence>
<proteinExistence type="predicted"/>
<keyword evidence="1" id="KW-0378">Hydrolase</keyword>
<reference evidence="3 4" key="1">
    <citation type="submission" date="2024-01" db="EMBL/GenBank/DDBJ databases">
        <authorList>
            <person name="Allen C."/>
            <person name="Tagirdzhanova G."/>
        </authorList>
    </citation>
    <scope>NUCLEOTIDE SEQUENCE [LARGE SCALE GENOMIC DNA]</scope>
</reference>
<evidence type="ECO:0000313" key="3">
    <source>
        <dbReference type="EMBL" id="CAK7233352.1"/>
    </source>
</evidence>
<protein>
    <recommendedName>
        <fullName evidence="2">Alpha/beta hydrolase fold-3 domain-containing protein</fullName>
    </recommendedName>
</protein>
<dbReference type="InterPro" id="IPR050300">
    <property type="entry name" value="GDXG_lipolytic_enzyme"/>
</dbReference>
<dbReference type="Pfam" id="PF07859">
    <property type="entry name" value="Abhydrolase_3"/>
    <property type="match status" value="1"/>
</dbReference>
<gene>
    <name evidence="3" type="ORF">SBRCBS47491_008579</name>
</gene>
<organism evidence="3 4">
    <name type="scientific">Sporothrix bragantina</name>
    <dbReference type="NCBI Taxonomy" id="671064"/>
    <lineage>
        <taxon>Eukaryota</taxon>
        <taxon>Fungi</taxon>
        <taxon>Dikarya</taxon>
        <taxon>Ascomycota</taxon>
        <taxon>Pezizomycotina</taxon>
        <taxon>Sordariomycetes</taxon>
        <taxon>Sordariomycetidae</taxon>
        <taxon>Ophiostomatales</taxon>
        <taxon>Ophiostomataceae</taxon>
        <taxon>Sporothrix</taxon>
    </lineage>
</organism>
<feature type="domain" description="Alpha/beta hydrolase fold-3" evidence="2">
    <location>
        <begin position="47"/>
        <end position="267"/>
    </location>
</feature>
<dbReference type="InterPro" id="IPR013094">
    <property type="entry name" value="AB_hydrolase_3"/>
</dbReference>